<dbReference type="PRINTS" id="PR00723">
    <property type="entry name" value="SUBTILISIN"/>
</dbReference>
<keyword evidence="3 7" id="KW-0732">Signal</keyword>
<proteinExistence type="inferred from homology"/>
<dbReference type="EMBL" id="JBHULZ010000008">
    <property type="protein sequence ID" value="MFD2696793.1"/>
    <property type="molecule type" value="Genomic_DNA"/>
</dbReference>
<evidence type="ECO:0000256" key="1">
    <source>
        <dbReference type="ARBA" id="ARBA00011073"/>
    </source>
</evidence>
<keyword evidence="4 6" id="KW-0378">Hydrolase</keyword>
<dbReference type="NCBIfam" id="TIGR04183">
    <property type="entry name" value="Por_Secre_tail"/>
    <property type="match status" value="1"/>
</dbReference>
<dbReference type="Proteomes" id="UP001597357">
    <property type="component" value="Unassembled WGS sequence"/>
</dbReference>
<dbReference type="Pfam" id="PF18962">
    <property type="entry name" value="Por_Secre_tail"/>
    <property type="match status" value="1"/>
</dbReference>
<evidence type="ECO:0000259" key="9">
    <source>
        <dbReference type="Pfam" id="PF18962"/>
    </source>
</evidence>
<evidence type="ECO:0000256" key="2">
    <source>
        <dbReference type="ARBA" id="ARBA00022670"/>
    </source>
</evidence>
<dbReference type="PANTHER" id="PTHR43399:SF4">
    <property type="entry name" value="CELL WALL-ASSOCIATED PROTEASE"/>
    <property type="match status" value="1"/>
</dbReference>
<keyword evidence="11" id="KW-1185">Reference proteome</keyword>
<evidence type="ECO:0000256" key="3">
    <source>
        <dbReference type="ARBA" id="ARBA00022729"/>
    </source>
</evidence>
<evidence type="ECO:0000313" key="11">
    <source>
        <dbReference type="Proteomes" id="UP001597357"/>
    </source>
</evidence>
<name>A0ABW5SBX7_9FLAO</name>
<dbReference type="InterPro" id="IPR015500">
    <property type="entry name" value="Peptidase_S8_subtilisin-rel"/>
</dbReference>
<dbReference type="RefSeq" id="WP_379043477.1">
    <property type="nucleotide sequence ID" value="NZ_JBHULZ010000008.1"/>
</dbReference>
<dbReference type="InterPro" id="IPR022398">
    <property type="entry name" value="Peptidase_S8_His-AS"/>
</dbReference>
<feature type="domain" description="Peptidase S8/S53" evidence="8">
    <location>
        <begin position="150"/>
        <end position="404"/>
    </location>
</feature>
<gene>
    <name evidence="10" type="ORF">ACFSQ0_02210</name>
</gene>
<evidence type="ECO:0000313" key="10">
    <source>
        <dbReference type="EMBL" id="MFD2696793.1"/>
    </source>
</evidence>
<protein>
    <submittedName>
        <fullName evidence="10">S8 family serine peptidase</fullName>
    </submittedName>
</protein>
<dbReference type="Gene3D" id="3.40.50.200">
    <property type="entry name" value="Peptidase S8/S53 domain"/>
    <property type="match status" value="1"/>
</dbReference>
<dbReference type="InterPro" id="IPR034058">
    <property type="entry name" value="TagA/B/C/D_pept_dom"/>
</dbReference>
<feature type="active site" description="Charge relay system" evidence="6">
    <location>
        <position position="351"/>
    </location>
</feature>
<dbReference type="InterPro" id="IPR051048">
    <property type="entry name" value="Peptidase_S8/S53_subtilisin"/>
</dbReference>
<dbReference type="SUPFAM" id="SSF52743">
    <property type="entry name" value="Subtilisin-like"/>
    <property type="match status" value="1"/>
</dbReference>
<keyword evidence="5 6" id="KW-0720">Serine protease</keyword>
<evidence type="ECO:0000256" key="5">
    <source>
        <dbReference type="ARBA" id="ARBA00022825"/>
    </source>
</evidence>
<dbReference type="PROSITE" id="PS00137">
    <property type="entry name" value="SUBTILASE_HIS"/>
    <property type="match status" value="1"/>
</dbReference>
<dbReference type="InterPro" id="IPR023828">
    <property type="entry name" value="Peptidase_S8_Ser-AS"/>
</dbReference>
<evidence type="ECO:0000256" key="7">
    <source>
        <dbReference type="SAM" id="SignalP"/>
    </source>
</evidence>
<dbReference type="PROSITE" id="PS00138">
    <property type="entry name" value="SUBTILASE_SER"/>
    <property type="match status" value="1"/>
</dbReference>
<dbReference type="InterPro" id="IPR000209">
    <property type="entry name" value="Peptidase_S8/S53_dom"/>
</dbReference>
<dbReference type="Gene3D" id="2.60.120.380">
    <property type="match status" value="1"/>
</dbReference>
<dbReference type="SUPFAM" id="SSF49785">
    <property type="entry name" value="Galactose-binding domain-like"/>
    <property type="match status" value="1"/>
</dbReference>
<feature type="signal peptide" evidence="7">
    <location>
        <begin position="1"/>
        <end position="20"/>
    </location>
</feature>
<comment type="caution">
    <text evidence="10">The sequence shown here is derived from an EMBL/GenBank/DDBJ whole genome shotgun (WGS) entry which is preliminary data.</text>
</comment>
<dbReference type="CDD" id="cd04842">
    <property type="entry name" value="Peptidases_S8_Kp43_protease"/>
    <property type="match status" value="1"/>
</dbReference>
<reference evidence="11" key="1">
    <citation type="journal article" date="2019" name="Int. J. Syst. Evol. Microbiol.">
        <title>The Global Catalogue of Microorganisms (GCM) 10K type strain sequencing project: providing services to taxonomists for standard genome sequencing and annotation.</title>
        <authorList>
            <consortium name="The Broad Institute Genomics Platform"/>
            <consortium name="The Broad Institute Genome Sequencing Center for Infectious Disease"/>
            <person name="Wu L."/>
            <person name="Ma J."/>
        </authorList>
    </citation>
    <scope>NUCLEOTIDE SEQUENCE [LARGE SCALE GENOMIC DNA]</scope>
    <source>
        <strain evidence="11">KCTC 42255</strain>
    </source>
</reference>
<feature type="domain" description="Secretion system C-terminal sorting" evidence="9">
    <location>
        <begin position="569"/>
        <end position="645"/>
    </location>
</feature>
<accession>A0ABW5SBX7</accession>
<evidence type="ECO:0000259" key="8">
    <source>
        <dbReference type="Pfam" id="PF00082"/>
    </source>
</evidence>
<dbReference type="InterPro" id="IPR026444">
    <property type="entry name" value="Secre_tail"/>
</dbReference>
<organism evidence="10 11">
    <name type="scientific">Mesonia sediminis</name>
    <dbReference type="NCBI Taxonomy" id="1703946"/>
    <lineage>
        <taxon>Bacteria</taxon>
        <taxon>Pseudomonadati</taxon>
        <taxon>Bacteroidota</taxon>
        <taxon>Flavobacteriia</taxon>
        <taxon>Flavobacteriales</taxon>
        <taxon>Flavobacteriaceae</taxon>
        <taxon>Mesonia</taxon>
    </lineage>
</organism>
<dbReference type="InterPro" id="IPR008979">
    <property type="entry name" value="Galactose-bd-like_sf"/>
</dbReference>
<evidence type="ECO:0000256" key="6">
    <source>
        <dbReference type="PROSITE-ProRule" id="PRU01240"/>
    </source>
</evidence>
<feature type="chain" id="PRO_5047384328" evidence="7">
    <location>
        <begin position="21"/>
        <end position="646"/>
    </location>
</feature>
<dbReference type="PROSITE" id="PS51892">
    <property type="entry name" value="SUBTILASE"/>
    <property type="match status" value="1"/>
</dbReference>
<dbReference type="Pfam" id="PF00082">
    <property type="entry name" value="Peptidase_S8"/>
    <property type="match status" value="1"/>
</dbReference>
<keyword evidence="2 6" id="KW-0645">Protease</keyword>
<sequence>MKLNKLLSLGFVLSSGLAFSQTASEVREIQKQNQPIKIELAQELANNLEAKRNEARKKAESFGISTDKLENNKRYNLVGFENGKPIYRTTHNLDAATSTRANFLWQGGALGLNIEGQNMTIGIWDGGRVRKDHQEFATASGSRVVLGDATPFNQDEFDSHGTHVGGTMAAAGTNPNAKGMAPQATLVSYNWTSDLSEVDTEAQNGLLISNHSYGIPVNDGGSQNAPTWMMGCYDTQARLWDLKANAYPYYLMVVSAGNDGQSSYQGGLKAGYDKLTGEKNAKNNLVVGNAQDASVDPSSGELLFPVFINSGSSQGPSDDGRIKPDVVGNGTQLFSPVDASTASYATFSGTSMAAPNVAGTLTLVQQYYNQEKGNFMLSSSLRALAIHTADDLGNTGPDARYGWGLVNAKKAVELIQDSQTDNARIEEVDLDQGEIYTFTVTKNPNQDLRVTIAWNDPAGNAKDGQLNSPTPALVNDLDLRVTNQTTNTTLLPYRLNLSNVAAPATLGDNTVDNVESILVESTDANTYEIKVTHKGNLSGNSQMVSIVVSGVDSTSLSAEQLTLSEDISVWPNPVRGASDINIALGDNINANAQVKLYDLQGRLVANKDYLNTNGNLKLSTESLQRGVYILQVSVKGNNYQHKILVE</sequence>
<dbReference type="InterPro" id="IPR036852">
    <property type="entry name" value="Peptidase_S8/S53_dom_sf"/>
</dbReference>
<comment type="similarity">
    <text evidence="1 6">Belongs to the peptidase S8 family.</text>
</comment>
<evidence type="ECO:0000256" key="4">
    <source>
        <dbReference type="ARBA" id="ARBA00022801"/>
    </source>
</evidence>
<feature type="active site" description="Charge relay system" evidence="6">
    <location>
        <position position="125"/>
    </location>
</feature>
<dbReference type="PANTHER" id="PTHR43399">
    <property type="entry name" value="SUBTILISIN-RELATED"/>
    <property type="match status" value="1"/>
</dbReference>
<feature type="active site" description="Charge relay system" evidence="6">
    <location>
        <position position="160"/>
    </location>
</feature>